<keyword evidence="2" id="KW-1185">Reference proteome</keyword>
<sequence>MPFQRKITPNSSPEDKKTYVAVDGLDDFIKVLEKDFFAEVKFQCNYHIDSEKTDLILNIYCNFGLTESLYNFNIGNWGGLAQKDSDSRSTSSFDAAFQKLSTLNNDTIDIAELSVHFKDTSIVTTRIHDYSIPEKLQRILSAISKHFVYFTKGLTDMPYEIFVPVFEYDSLNLLRQERNYFDYWGLYFENDSVHDAMVYNLHTKKMCEEDFFLMD</sequence>
<name>A0A2Z4LWH7_9FLAO</name>
<gene>
    <name evidence="1" type="ORF">HME9304_03378</name>
</gene>
<dbReference type="Proteomes" id="UP000248536">
    <property type="component" value="Chromosome"/>
</dbReference>
<dbReference type="AlphaFoldDB" id="A0A2Z4LWH7"/>
<dbReference type="RefSeq" id="WP_112379635.1">
    <property type="nucleotide sequence ID" value="NZ_CP030104.1"/>
</dbReference>
<dbReference type="EMBL" id="CP030104">
    <property type="protein sequence ID" value="AWX46345.1"/>
    <property type="molecule type" value="Genomic_DNA"/>
</dbReference>
<accession>A0A2Z4LWH7</accession>
<reference evidence="1 2" key="1">
    <citation type="submission" date="2018-06" db="EMBL/GenBank/DDBJ databases">
        <title>Spongiibacterium sp. HME9304 Genome sequencing and assembly.</title>
        <authorList>
            <person name="Kang H."/>
            <person name="Kim H."/>
            <person name="Joh K."/>
        </authorList>
    </citation>
    <scope>NUCLEOTIDE SEQUENCE [LARGE SCALE GENOMIC DNA]</scope>
    <source>
        <strain evidence="1 2">HME9304</strain>
    </source>
</reference>
<organism evidence="1 2">
    <name type="scientific">Flagellimonas maritima</name>
    <dbReference type="NCBI Taxonomy" id="1383885"/>
    <lineage>
        <taxon>Bacteria</taxon>
        <taxon>Pseudomonadati</taxon>
        <taxon>Bacteroidota</taxon>
        <taxon>Flavobacteriia</taxon>
        <taxon>Flavobacteriales</taxon>
        <taxon>Flavobacteriaceae</taxon>
        <taxon>Flagellimonas</taxon>
    </lineage>
</organism>
<protein>
    <submittedName>
        <fullName evidence="1">Uncharacterized protein</fullName>
    </submittedName>
</protein>
<dbReference type="KEGG" id="spon:HME9304_03378"/>
<dbReference type="OrthoDB" id="1418731at2"/>
<evidence type="ECO:0000313" key="1">
    <source>
        <dbReference type="EMBL" id="AWX46345.1"/>
    </source>
</evidence>
<proteinExistence type="predicted"/>
<evidence type="ECO:0000313" key="2">
    <source>
        <dbReference type="Proteomes" id="UP000248536"/>
    </source>
</evidence>